<feature type="domain" description="Glycosyl-hydrolase 97 N-terminal" evidence="5">
    <location>
        <begin position="28"/>
        <end position="285"/>
    </location>
</feature>
<organism evidence="7 8">
    <name type="scientific">Gilvimarinus algae</name>
    <dbReference type="NCBI Taxonomy" id="3058037"/>
    <lineage>
        <taxon>Bacteria</taxon>
        <taxon>Pseudomonadati</taxon>
        <taxon>Pseudomonadota</taxon>
        <taxon>Gammaproteobacteria</taxon>
        <taxon>Cellvibrionales</taxon>
        <taxon>Cellvibrionaceae</taxon>
        <taxon>Gilvimarinus</taxon>
    </lineage>
</organism>
<protein>
    <submittedName>
        <fullName evidence="7">Glycoside hydrolase family 97 protein</fullName>
    </submittedName>
</protein>
<dbReference type="InterPro" id="IPR029486">
    <property type="entry name" value="GH97_N"/>
</dbReference>
<evidence type="ECO:0000259" key="6">
    <source>
        <dbReference type="Pfam" id="PF14509"/>
    </source>
</evidence>
<dbReference type="InterPro" id="IPR014718">
    <property type="entry name" value="GH-type_carb-bd"/>
</dbReference>
<keyword evidence="8" id="KW-1185">Reference proteome</keyword>
<evidence type="ECO:0000259" key="4">
    <source>
        <dbReference type="Pfam" id="PF10566"/>
    </source>
</evidence>
<comment type="caution">
    <text evidence="7">The sequence shown here is derived from an EMBL/GenBank/DDBJ whole genome shotgun (WGS) entry which is preliminary data.</text>
</comment>
<evidence type="ECO:0000313" key="7">
    <source>
        <dbReference type="EMBL" id="MDO3380827.1"/>
    </source>
</evidence>
<gene>
    <name evidence="7" type="ORF">QWI16_01495</name>
</gene>
<dbReference type="InterPro" id="IPR013780">
    <property type="entry name" value="Glyco_hydro_b"/>
</dbReference>
<keyword evidence="1 7" id="KW-0378">Hydrolase</keyword>
<dbReference type="InterPro" id="IPR013785">
    <property type="entry name" value="Aldolase_TIM"/>
</dbReference>
<feature type="domain" description="Glycosyl-hydrolase 97 catalytic" evidence="4">
    <location>
        <begin position="305"/>
        <end position="458"/>
    </location>
</feature>
<evidence type="ECO:0000259" key="5">
    <source>
        <dbReference type="Pfam" id="PF14508"/>
    </source>
</evidence>
<dbReference type="PANTHER" id="PTHR35803">
    <property type="entry name" value="GLUCAN 1,4-ALPHA-GLUCOSIDASE SUSB-RELATED"/>
    <property type="match status" value="1"/>
</dbReference>
<feature type="domain" description="Glycosyl-hydrolase 97 C-terminal oligomerisation" evidence="6">
    <location>
        <begin position="556"/>
        <end position="648"/>
    </location>
</feature>
<dbReference type="RefSeq" id="WP_302710948.1">
    <property type="nucleotide sequence ID" value="NZ_JAULRT010000032.1"/>
</dbReference>
<dbReference type="SUPFAM" id="SSF51445">
    <property type="entry name" value="(Trans)glycosidases"/>
    <property type="match status" value="1"/>
</dbReference>
<feature type="signal peptide" evidence="3">
    <location>
        <begin position="1"/>
        <end position="23"/>
    </location>
</feature>
<name>A0ABT8T9L6_9GAMM</name>
<feature type="chain" id="PRO_5047138783" evidence="3">
    <location>
        <begin position="24"/>
        <end position="654"/>
    </location>
</feature>
<dbReference type="InterPro" id="IPR052720">
    <property type="entry name" value="Glycosyl_hydrolase_97"/>
</dbReference>
<reference evidence="7" key="1">
    <citation type="submission" date="2023-07" db="EMBL/GenBank/DDBJ databases">
        <title>Gilvimarinus algae sp. nov., isolated from the surface of Kelp.</title>
        <authorList>
            <person name="Sun Y.Y."/>
            <person name="Gong Y."/>
            <person name="Du Z.J."/>
        </authorList>
    </citation>
    <scope>NUCLEOTIDE SEQUENCE</scope>
    <source>
        <strain evidence="7">SDUM040014</strain>
    </source>
</reference>
<dbReference type="Pfam" id="PF10566">
    <property type="entry name" value="Glyco_hydro_97"/>
    <property type="match status" value="1"/>
</dbReference>
<dbReference type="Gene3D" id="3.20.20.70">
    <property type="entry name" value="Aldolase class I"/>
    <property type="match status" value="1"/>
</dbReference>
<evidence type="ECO:0000256" key="1">
    <source>
        <dbReference type="ARBA" id="ARBA00022801"/>
    </source>
</evidence>
<dbReference type="GO" id="GO:0016787">
    <property type="term" value="F:hydrolase activity"/>
    <property type="evidence" value="ECO:0007669"/>
    <property type="project" value="UniProtKB-KW"/>
</dbReference>
<dbReference type="InterPro" id="IPR029483">
    <property type="entry name" value="GH97_C"/>
</dbReference>
<dbReference type="Proteomes" id="UP001168380">
    <property type="component" value="Unassembled WGS sequence"/>
</dbReference>
<keyword evidence="3" id="KW-0732">Signal</keyword>
<proteinExistence type="predicted"/>
<dbReference type="InterPro" id="IPR019563">
    <property type="entry name" value="GH97_catalytic"/>
</dbReference>
<evidence type="ECO:0000256" key="2">
    <source>
        <dbReference type="ARBA" id="ARBA00023295"/>
    </source>
</evidence>
<dbReference type="EMBL" id="JAULRT010000032">
    <property type="protein sequence ID" value="MDO3380827.1"/>
    <property type="molecule type" value="Genomic_DNA"/>
</dbReference>
<dbReference type="Gene3D" id="2.60.40.1180">
    <property type="entry name" value="Golgi alpha-mannosidase II"/>
    <property type="match status" value="1"/>
</dbReference>
<dbReference type="InterPro" id="IPR017853">
    <property type="entry name" value="GH"/>
</dbReference>
<dbReference type="Pfam" id="PF14508">
    <property type="entry name" value="GH97_N"/>
    <property type="match status" value="1"/>
</dbReference>
<evidence type="ECO:0000313" key="8">
    <source>
        <dbReference type="Proteomes" id="UP001168380"/>
    </source>
</evidence>
<keyword evidence="2" id="KW-0326">Glycosidase</keyword>
<dbReference type="Gene3D" id="2.70.98.10">
    <property type="match status" value="1"/>
</dbReference>
<accession>A0ABT8T9L6</accession>
<dbReference type="Pfam" id="PF14509">
    <property type="entry name" value="GH97_C"/>
    <property type="match status" value="1"/>
</dbReference>
<dbReference type="PANTHER" id="PTHR35803:SF2">
    <property type="entry name" value="RETAINING ALPHA-GALACTOSIDASE"/>
    <property type="match status" value="1"/>
</dbReference>
<evidence type="ECO:0000256" key="3">
    <source>
        <dbReference type="SAM" id="SignalP"/>
    </source>
</evidence>
<sequence>MCSLIKCIAPALLLSLVSLLARAETYQLESPDGRLSLKIEVGESIHWSATLGETRVIAPSRVGLTLKGTGDIAHKISIADAQRREVQNTLTPVVTDKNAQINEHYRALSLRFDNGYGLDFRAYNDGAAYRFTGSKDGPIVVENEILELNFPELTETLFPEEESLISHYERLYVPARLSELEAGRFASLPVYFSANDINVVFTEADLSDYPGLFVSATGGNGVTAKHPGVVTEATPMPGSEDRNQHLSFASHIAETTGARDFPWRLAIISDKDADLVQSELVWLLSRDNQLAESSWIKPGRIAWDWYNANNLFGVNFKAGINTQTYKYYIDFAAQYGLEYVILDEGWTKTTTNIVESNPEMDVQELIRYGKEKGVGIILWALWGPLDKDYQNILKTYGEWGAAGIKVDFMQRADQYMVNYYEKIAKEAAKHQLLVDYHGGFKPAGLRRAYPNVMTYEGVKGNENNKWSQDITPEHTVTLPFIRMVAGPMDFTPGALRNAHLEQHHISHFRPVSMGTRAHQVAMYAVYESALQMLCESPSTYLREPEVTEFIAAFPSVWDETRVLDAAVADYILVARRKGDTWYLGAMTDDTARTLTVDFSFLGEGDYQLDLIRDGLNTEHYAEDYKREQRPVNASQSLPIKLASGGGWAGIVRKR</sequence>